<evidence type="ECO:0000256" key="7">
    <source>
        <dbReference type="ARBA" id="ARBA00022927"/>
    </source>
</evidence>
<dbReference type="GO" id="GO:0015031">
    <property type="term" value="P:protein transport"/>
    <property type="evidence" value="ECO:0007669"/>
    <property type="project" value="UniProtKB-KW"/>
</dbReference>
<dbReference type="CDD" id="cd15866">
    <property type="entry name" value="R-SNARE_SEC22"/>
    <property type="match status" value="1"/>
</dbReference>
<protein>
    <submittedName>
        <fullName evidence="20">EOG090X0HBC</fullName>
    </submittedName>
</protein>
<dbReference type="InterPro" id="IPR015943">
    <property type="entry name" value="WD40/YVTN_repeat-like_dom_sf"/>
</dbReference>
<keyword evidence="5 17" id="KW-0812">Transmembrane</keyword>
<evidence type="ECO:0000313" key="20">
    <source>
        <dbReference type="EMBL" id="SVE85853.1"/>
    </source>
</evidence>
<keyword evidence="6" id="KW-0256">Endoplasmic reticulum</keyword>
<dbReference type="AlphaFoldDB" id="A0A4Y7MZ15"/>
<keyword evidence="8 17" id="KW-1133">Transmembrane helix</keyword>
<dbReference type="Pfam" id="PF00957">
    <property type="entry name" value="Synaptobrevin"/>
    <property type="match status" value="1"/>
</dbReference>
<dbReference type="Pfam" id="PF13774">
    <property type="entry name" value="Longin"/>
    <property type="match status" value="1"/>
</dbReference>
<dbReference type="FunFam" id="3.30.450.50:FF:000004">
    <property type="entry name" value="vesicle-trafficking protein SEC22b"/>
    <property type="match status" value="1"/>
</dbReference>
<dbReference type="PROSITE" id="PS50859">
    <property type="entry name" value="LONGIN"/>
    <property type="match status" value="1"/>
</dbReference>
<evidence type="ECO:0000256" key="1">
    <source>
        <dbReference type="ARBA" id="ARBA00004163"/>
    </source>
</evidence>
<comment type="function">
    <text evidence="12">SNARE involved in targeting and fusion of ER-derived transport vesicles with the Golgi complex as well as Golgi-derived retrograde transport vesicles with the ER.</text>
</comment>
<evidence type="ECO:0000256" key="17">
    <source>
        <dbReference type="SAM" id="Phobius"/>
    </source>
</evidence>
<gene>
    <name evidence="20" type="primary">EOG090X0HBC</name>
</gene>
<dbReference type="Pfam" id="PF00400">
    <property type="entry name" value="WD40"/>
    <property type="match status" value="1"/>
</dbReference>
<dbReference type="GO" id="GO:0005789">
    <property type="term" value="C:endoplasmic reticulum membrane"/>
    <property type="evidence" value="ECO:0007669"/>
    <property type="project" value="UniProtKB-SubCell"/>
</dbReference>
<dbReference type="InterPro" id="IPR011012">
    <property type="entry name" value="Longin-like_dom_sf"/>
</dbReference>
<accession>A0A4Y7MZ15</accession>
<dbReference type="PROSITE" id="PS50892">
    <property type="entry name" value="V_SNARE"/>
    <property type="match status" value="1"/>
</dbReference>
<dbReference type="InterPro" id="IPR036322">
    <property type="entry name" value="WD40_repeat_dom_sf"/>
</dbReference>
<evidence type="ECO:0000256" key="9">
    <source>
        <dbReference type="ARBA" id="ARBA00023034"/>
    </source>
</evidence>
<dbReference type="InterPro" id="IPR044565">
    <property type="entry name" value="Sec22"/>
</dbReference>
<evidence type="ECO:0000259" key="18">
    <source>
        <dbReference type="PROSITE" id="PS50859"/>
    </source>
</evidence>
<feature type="compositionally biased region" description="Basic and acidic residues" evidence="16">
    <location>
        <begin position="325"/>
        <end position="334"/>
    </location>
</feature>
<keyword evidence="14" id="KW-0853">WD repeat</keyword>
<dbReference type="SUPFAM" id="SSF64356">
    <property type="entry name" value="SNARE-like"/>
    <property type="match status" value="1"/>
</dbReference>
<dbReference type="GO" id="GO:0006888">
    <property type="term" value="P:endoplasmic reticulum to Golgi vesicle-mediated transport"/>
    <property type="evidence" value="ECO:0007669"/>
    <property type="project" value="InterPro"/>
</dbReference>
<evidence type="ECO:0000256" key="11">
    <source>
        <dbReference type="ARBA" id="ARBA00023136"/>
    </source>
</evidence>
<dbReference type="GO" id="GO:0005484">
    <property type="term" value="F:SNAP receptor activity"/>
    <property type="evidence" value="ECO:0007669"/>
    <property type="project" value="InterPro"/>
</dbReference>
<reference evidence="20" key="1">
    <citation type="submission" date="2018-08" db="EMBL/GenBank/DDBJ databases">
        <authorList>
            <person name="Cornetti L."/>
        </authorList>
    </citation>
    <scope>NUCLEOTIDE SEQUENCE</scope>
    <source>
        <strain evidence="20">CZ-RIM1-1</strain>
    </source>
</reference>
<feature type="repeat" description="WD" evidence="14">
    <location>
        <begin position="598"/>
        <end position="640"/>
    </location>
</feature>
<evidence type="ECO:0000256" key="12">
    <source>
        <dbReference type="ARBA" id="ARBA00024173"/>
    </source>
</evidence>
<dbReference type="EMBL" id="LR016234">
    <property type="protein sequence ID" value="SVE85853.1"/>
    <property type="molecule type" value="mRNA"/>
</dbReference>
<dbReference type="InterPro" id="IPR010908">
    <property type="entry name" value="Longin_dom"/>
</dbReference>
<dbReference type="PANTHER" id="PTHR45837">
    <property type="entry name" value="VESICLE-TRAFFICKING PROTEIN SEC22B"/>
    <property type="match status" value="1"/>
</dbReference>
<dbReference type="Gene3D" id="1.20.5.110">
    <property type="match status" value="1"/>
</dbReference>
<keyword evidence="7" id="KW-0653">Protein transport</keyword>
<proteinExistence type="evidence at transcript level"/>
<feature type="domain" description="V-SNARE coiled-coil homology" evidence="19">
    <location>
        <begin position="134"/>
        <end position="194"/>
    </location>
</feature>
<evidence type="ECO:0000256" key="8">
    <source>
        <dbReference type="ARBA" id="ARBA00022989"/>
    </source>
</evidence>
<evidence type="ECO:0000256" key="13">
    <source>
        <dbReference type="ARBA" id="ARBA00024188"/>
    </source>
</evidence>
<dbReference type="Gene3D" id="2.130.10.10">
    <property type="entry name" value="YVTN repeat-like/Quinoprotein amine dehydrogenase"/>
    <property type="match status" value="1"/>
</dbReference>
<dbReference type="SUPFAM" id="SSF50978">
    <property type="entry name" value="WD40 repeat-like"/>
    <property type="match status" value="1"/>
</dbReference>
<evidence type="ECO:0000256" key="2">
    <source>
        <dbReference type="ARBA" id="ARBA00004223"/>
    </source>
</evidence>
<evidence type="ECO:0000259" key="19">
    <source>
        <dbReference type="PROSITE" id="PS50892"/>
    </source>
</evidence>
<keyword evidence="11 17" id="KW-0472">Membrane</keyword>
<evidence type="ECO:0000256" key="15">
    <source>
        <dbReference type="PROSITE-ProRule" id="PRU00290"/>
    </source>
</evidence>
<feature type="transmembrane region" description="Helical" evidence="17">
    <location>
        <begin position="192"/>
        <end position="214"/>
    </location>
</feature>
<comment type="similarity">
    <text evidence="3">Belongs to the synaptobrevin family.</text>
</comment>
<dbReference type="SUPFAM" id="SSF58038">
    <property type="entry name" value="SNARE fusion complex"/>
    <property type="match status" value="1"/>
</dbReference>
<feature type="compositionally biased region" description="Low complexity" evidence="16">
    <location>
        <begin position="301"/>
        <end position="320"/>
    </location>
</feature>
<sequence length="713" mass="79042">MLFMTWIARVGDGLPLAASIPEDEESGKGVLDFQNQAKMLFRKMNQQSPSKCTIETGSHFFHYLIDKDVCYLVLCEQSYSKKLAFSFLEDLAQEFSSLYGKKVQSVNRPYSFIEFDTYIQKARRSFMDSRTRRNLTAINTELQDVQRIMVRNIDDVLQRGSLLSDLDNKAQTLSMSSQRYKKDARNLNMQSTYAKIGAVAIVLLVFVLYFWVFAADPQRTKNQVVYSIPDRCFIPLTPENSSVELFDQTSSSVYVEPTAASDATHAFNPVADIARPEADLTTSDADETASEAFDGDRSIDTTFGHGTGANTAGGNNTSGAPLDTSRSDHGPMTEREDDPLEMMTGVKSLVKRKGAKGINHFSYCDRATQTTVPPIRSHAIQTEAPPRVSFTSLTNAWIIYDAYHQDLAAQQHKIQQQALINSAAEAVNKGGAPNTSSTAPVGVAPDASVAAAAPLAAPTVVFQPTGETALSPAGVSRLDSSAHVIERMLNQNTYDDIAQDFKYWEDAADEYREPEGNLMPLWRFTPPATMLRMFEENGCMRNAVPSHITAICWNPHYKDLFAIGLGSRNMLHCPPPFVGHGQLWPVSNEGEILNWGPVNAHQGPIYTVQWNPFHHQVFISCGTDWLVKIWDQREKEALVVISLGSCVEDCAFSPFSSTAFACMSSNGKVLLYDLNICLHKPLCSQRITPQRRAQPTVLSFAPFHPVILVGDDK</sequence>
<evidence type="ECO:0000256" key="16">
    <source>
        <dbReference type="SAM" id="MobiDB-lite"/>
    </source>
</evidence>
<dbReference type="GO" id="GO:0006890">
    <property type="term" value="P:retrograde vesicle-mediated transport, Golgi to endoplasmic reticulum"/>
    <property type="evidence" value="ECO:0007669"/>
    <property type="project" value="InterPro"/>
</dbReference>
<name>A0A4Y7MZ15_9CRUS</name>
<dbReference type="PROSITE" id="PS50082">
    <property type="entry name" value="WD_REPEATS_2"/>
    <property type="match status" value="1"/>
</dbReference>
<evidence type="ECO:0000256" key="10">
    <source>
        <dbReference type="ARBA" id="ARBA00023054"/>
    </source>
</evidence>
<feature type="region of interest" description="Disordered" evidence="16">
    <location>
        <begin position="275"/>
        <end position="337"/>
    </location>
</feature>
<keyword evidence="9" id="KW-0333">Golgi apparatus</keyword>
<dbReference type="InterPro" id="IPR042855">
    <property type="entry name" value="V_SNARE_CC"/>
</dbReference>
<dbReference type="SMART" id="SM00320">
    <property type="entry name" value="WD40"/>
    <property type="match status" value="2"/>
</dbReference>
<dbReference type="GO" id="GO:0005794">
    <property type="term" value="C:Golgi apparatus"/>
    <property type="evidence" value="ECO:0007669"/>
    <property type="project" value="UniProtKB-SubCell"/>
</dbReference>
<evidence type="ECO:0000256" key="14">
    <source>
        <dbReference type="PROSITE-ProRule" id="PRU00221"/>
    </source>
</evidence>
<evidence type="ECO:0000256" key="3">
    <source>
        <dbReference type="ARBA" id="ARBA00008025"/>
    </source>
</evidence>
<dbReference type="Gene3D" id="3.30.450.50">
    <property type="entry name" value="Longin domain"/>
    <property type="match status" value="1"/>
</dbReference>
<evidence type="ECO:0000256" key="6">
    <source>
        <dbReference type="ARBA" id="ARBA00022824"/>
    </source>
</evidence>
<organism evidence="20">
    <name type="scientific">Daphnia pulicaria</name>
    <dbReference type="NCBI Taxonomy" id="35523"/>
    <lineage>
        <taxon>Eukaryota</taxon>
        <taxon>Metazoa</taxon>
        <taxon>Ecdysozoa</taxon>
        <taxon>Arthropoda</taxon>
        <taxon>Crustacea</taxon>
        <taxon>Branchiopoda</taxon>
        <taxon>Diplostraca</taxon>
        <taxon>Cladocera</taxon>
        <taxon>Anomopoda</taxon>
        <taxon>Daphniidae</taxon>
        <taxon>Daphnia</taxon>
    </lineage>
</organism>
<dbReference type="PROSITE" id="PS50294">
    <property type="entry name" value="WD_REPEATS_REGION"/>
    <property type="match status" value="1"/>
</dbReference>
<evidence type="ECO:0000256" key="5">
    <source>
        <dbReference type="ARBA" id="ARBA00022692"/>
    </source>
</evidence>
<dbReference type="CDD" id="cd14824">
    <property type="entry name" value="Longin"/>
    <property type="match status" value="1"/>
</dbReference>
<dbReference type="SMART" id="SM01270">
    <property type="entry name" value="Longin"/>
    <property type="match status" value="1"/>
</dbReference>
<feature type="domain" description="Longin" evidence="18">
    <location>
        <begin position="6"/>
        <end position="119"/>
    </location>
</feature>
<keyword evidence="4" id="KW-0813">Transport</keyword>
<dbReference type="InterPro" id="IPR001680">
    <property type="entry name" value="WD40_rpt"/>
</dbReference>
<keyword evidence="10 15" id="KW-0175">Coiled coil</keyword>
<evidence type="ECO:0000256" key="4">
    <source>
        <dbReference type="ARBA" id="ARBA00022448"/>
    </source>
</evidence>
<comment type="subcellular location">
    <subcellularLocation>
        <location evidence="1">Endoplasmic reticulum membrane</location>
        <topology evidence="1">Single-pass type IV membrane protein</topology>
    </subcellularLocation>
    <subcellularLocation>
        <location evidence="13">Golgi apparatus</location>
        <location evidence="13">cis-Golgi network membrane</location>
    </subcellularLocation>
    <subcellularLocation>
        <location evidence="2">Melanosome</location>
    </subcellularLocation>
</comment>